<dbReference type="InterPro" id="IPR023198">
    <property type="entry name" value="PGP-like_dom2"/>
</dbReference>
<gene>
    <name evidence="3" type="primary">B19A17.040</name>
</gene>
<evidence type="ECO:0000256" key="2">
    <source>
        <dbReference type="SAM" id="Phobius"/>
    </source>
</evidence>
<dbReference type="PANTHER" id="PTHR43611">
    <property type="entry name" value="ALPHA-D-GLUCOSE 1-PHOSPHATE PHOSPHATASE"/>
    <property type="match status" value="1"/>
</dbReference>
<dbReference type="InterPro" id="IPR023214">
    <property type="entry name" value="HAD_sf"/>
</dbReference>
<protein>
    <submittedName>
        <fullName evidence="3">Uncharacterized protein B19A17.040</fullName>
    </submittedName>
</protein>
<accession>Q872P8</accession>
<reference evidence="3" key="1">
    <citation type="submission" date="2003-03" db="EMBL/GenBank/DDBJ databases">
        <authorList>
            <person name="Schulte U."/>
            <person name="Aign V."/>
            <person name="Hoheisel J."/>
            <person name="Brandt P."/>
            <person name="Fartmann B."/>
            <person name="Holland R."/>
            <person name="Nyakatura G."/>
            <person name="Mewes H.W."/>
            <person name="Mannhaupt G."/>
        </authorList>
    </citation>
    <scope>NUCLEOTIDE SEQUENCE</scope>
</reference>
<dbReference type="SUPFAM" id="SSF56784">
    <property type="entry name" value="HAD-like"/>
    <property type="match status" value="1"/>
</dbReference>
<reference evidence="3" key="2">
    <citation type="submission" date="2003-03" db="EMBL/GenBank/DDBJ databases">
        <authorList>
            <person name="German Neurospora genome project"/>
        </authorList>
    </citation>
    <scope>NUCLEOTIDE SEQUENCE</scope>
</reference>
<dbReference type="VEuPathDB" id="FungiDB:NCU17137"/>
<proteinExistence type="predicted"/>
<keyword evidence="2" id="KW-0472">Membrane</keyword>
<dbReference type="Gene3D" id="1.10.150.240">
    <property type="entry name" value="Putative phosphatase, domain 2"/>
    <property type="match status" value="1"/>
</dbReference>
<evidence type="ECO:0000313" key="3">
    <source>
        <dbReference type="EMBL" id="CAD70532.1"/>
    </source>
</evidence>
<keyword evidence="2" id="KW-1133">Transmembrane helix</keyword>
<feature type="transmembrane region" description="Helical" evidence="2">
    <location>
        <begin position="676"/>
        <end position="701"/>
    </location>
</feature>
<feature type="region of interest" description="Disordered" evidence="1">
    <location>
        <begin position="634"/>
        <end position="658"/>
    </location>
</feature>
<dbReference type="AlphaFoldDB" id="Q872P8"/>
<dbReference type="InterPro" id="IPR036412">
    <property type="entry name" value="HAD-like_sf"/>
</dbReference>
<dbReference type="PANTHER" id="PTHR43611:SF3">
    <property type="entry name" value="FLAVIN MONONUCLEOTIDE HYDROLASE 1, CHLOROPLATIC"/>
    <property type="match status" value="1"/>
</dbReference>
<organism evidence="3">
    <name type="scientific">Neurospora crassa</name>
    <dbReference type="NCBI Taxonomy" id="5141"/>
    <lineage>
        <taxon>Eukaryota</taxon>
        <taxon>Fungi</taxon>
        <taxon>Dikarya</taxon>
        <taxon>Ascomycota</taxon>
        <taxon>Pezizomycotina</taxon>
        <taxon>Sordariomycetes</taxon>
        <taxon>Sordariomycetidae</taxon>
        <taxon>Sordariales</taxon>
        <taxon>Sordariaceae</taxon>
        <taxon>Neurospora</taxon>
    </lineage>
</organism>
<dbReference type="CDD" id="cd02603">
    <property type="entry name" value="HAD_sEH-N_like"/>
    <property type="match status" value="1"/>
</dbReference>
<dbReference type="Gene3D" id="3.40.50.1000">
    <property type="entry name" value="HAD superfamily/HAD-like"/>
    <property type="match status" value="1"/>
</dbReference>
<evidence type="ECO:0000256" key="1">
    <source>
        <dbReference type="SAM" id="MobiDB-lite"/>
    </source>
</evidence>
<dbReference type="EMBL" id="BX284763">
    <property type="protein sequence ID" value="CAD70532.1"/>
    <property type="molecule type" value="Genomic_DNA"/>
</dbReference>
<sequence>MTMATTPYDTIIFDLGDVLFDWDEPEDVASLAALPKGAMRDMMNSTTWHDLDRGILPAEEAYRIMGEELHIEASLVRQAIDAAVCSLRVNEQWAELVKKLAAKPGLKVYAMSNISKEHFEYIRTLPFPWEAFTRVFTSVAAGMRKPDLCFYQYVINETGCDPSRVIFLDDRTENIVAVRSLGIRGEIVTEKERTKEGRIYRFLRNVVLGEPIALAEAFLHSQSGKLDSVYSEEGVIFKDNFSQLLIWGLTDMEDIIYLLWPDGTRWKGSSRCSSPDDDASVASSTDSAVVLNDKARDGKKSRPLQDGLWNYFIEKPVGTTEAFPADVNTTSIAYLTIPQEHLHRVADPKLVLDAMISNVNVDGIMQVYFTNDRPRICAIVSVNMLRFFLKYGGDDLDLDTDPQLAATLNFVINCLVNNAVINGTRHYTTIESFLYFVSLFFDELRTRAERNPTKNANTRQTLQRHIYRLLVQSLGKPANPLALAMRVRACQVFGIDRDFLKWEVDELLVLQEEDGGWPAGHFCKAGRTGAVIGSRGLTTAMAWRFLKDYEREAFMFSFSFPVHILDCVGSTIASLTNRQLFASTSATGIMSRTHWDDGLHAVNGTDAPEAVLPGQQAPKEPVSTRWTATYPQYSPLVRPNSPEKQDQEQSGHFLPQLNASSPGLKRKICGLRRSTFFLIVALLAVIVVAAVGGGVGGSIAVKKAKSSPPSSTAFDCAAVASSGSSITLGDKSWKFDVKCNLKFEGNVNLAASVAYSFEECLHSCAQTNWLLRNETQVIKAQHTSVNSQGPKSYRAHEERENIISYQGFGNREACTGTTCG</sequence>
<dbReference type="VEuPathDB" id="FungiDB:NCU17138"/>
<keyword evidence="2" id="KW-0812">Transmembrane</keyword>
<name>Q872P8_NEUCS</name>
<dbReference type="HOGENOM" id="CLU_019989_1_0_1"/>